<dbReference type="AlphaFoldDB" id="A0A1J1I710"/>
<protein>
    <submittedName>
        <fullName evidence="1">CLUMA_CG009531, isoform A</fullName>
    </submittedName>
</protein>
<evidence type="ECO:0000313" key="2">
    <source>
        <dbReference type="Proteomes" id="UP000183832"/>
    </source>
</evidence>
<proteinExistence type="predicted"/>
<gene>
    <name evidence="1" type="ORF">CLUMA_CG009531</name>
</gene>
<dbReference type="EMBL" id="CVRI01000043">
    <property type="protein sequence ID" value="CRK96095.1"/>
    <property type="molecule type" value="Genomic_DNA"/>
</dbReference>
<evidence type="ECO:0000313" key="1">
    <source>
        <dbReference type="EMBL" id="CRK96095.1"/>
    </source>
</evidence>
<keyword evidence="2" id="KW-1185">Reference proteome</keyword>
<name>A0A1J1I710_9DIPT</name>
<accession>A0A1J1I710</accession>
<reference evidence="1 2" key="1">
    <citation type="submission" date="2015-04" db="EMBL/GenBank/DDBJ databases">
        <authorList>
            <person name="Syromyatnikov M.Y."/>
            <person name="Popov V.N."/>
        </authorList>
    </citation>
    <scope>NUCLEOTIDE SEQUENCE [LARGE SCALE GENOMIC DNA]</scope>
</reference>
<dbReference type="Proteomes" id="UP000183832">
    <property type="component" value="Unassembled WGS sequence"/>
</dbReference>
<organism evidence="1 2">
    <name type="scientific">Clunio marinus</name>
    <dbReference type="NCBI Taxonomy" id="568069"/>
    <lineage>
        <taxon>Eukaryota</taxon>
        <taxon>Metazoa</taxon>
        <taxon>Ecdysozoa</taxon>
        <taxon>Arthropoda</taxon>
        <taxon>Hexapoda</taxon>
        <taxon>Insecta</taxon>
        <taxon>Pterygota</taxon>
        <taxon>Neoptera</taxon>
        <taxon>Endopterygota</taxon>
        <taxon>Diptera</taxon>
        <taxon>Nematocera</taxon>
        <taxon>Chironomoidea</taxon>
        <taxon>Chironomidae</taxon>
        <taxon>Clunio</taxon>
    </lineage>
</organism>
<sequence length="69" mass="8019">MIRDEQVTWDEEKNCLNKLINSLHGTVHELRRVLEKPQSTSTHQCSCSLNSYDDDLIALEIGYDYPQSH</sequence>